<keyword evidence="5 8" id="KW-0472">Membrane</keyword>
<dbReference type="PANTHER" id="PTHR42643">
    <property type="entry name" value="IONOTROPIC RECEPTOR 20A-RELATED"/>
    <property type="match status" value="1"/>
</dbReference>
<feature type="transmembrane region" description="Helical" evidence="8">
    <location>
        <begin position="1482"/>
        <end position="1499"/>
    </location>
</feature>
<comment type="subcellular location">
    <subcellularLocation>
        <location evidence="1">Cell membrane</location>
        <topology evidence="1">Multi-pass membrane protein</topology>
    </subcellularLocation>
</comment>
<evidence type="ECO:0000256" key="8">
    <source>
        <dbReference type="SAM" id="Phobius"/>
    </source>
</evidence>
<protein>
    <submittedName>
        <fullName evidence="9">Uncharacterized protein</fullName>
    </submittedName>
</protein>
<feature type="transmembrane region" description="Helical" evidence="8">
    <location>
        <begin position="1434"/>
        <end position="1453"/>
    </location>
</feature>
<dbReference type="Proteomes" id="UP001642540">
    <property type="component" value="Unassembled WGS sequence"/>
</dbReference>
<dbReference type="PANTHER" id="PTHR42643:SF24">
    <property type="entry name" value="IONOTROPIC RECEPTOR 60A"/>
    <property type="match status" value="1"/>
</dbReference>
<evidence type="ECO:0000313" key="9">
    <source>
        <dbReference type="EMBL" id="CAL8141193.1"/>
    </source>
</evidence>
<keyword evidence="2" id="KW-1003">Cell membrane</keyword>
<dbReference type="EMBL" id="CAXLJM020000146">
    <property type="protein sequence ID" value="CAL8141193.1"/>
    <property type="molecule type" value="Genomic_DNA"/>
</dbReference>
<name>A0ABP1S162_9HEXA</name>
<keyword evidence="7" id="KW-0325">Glycoprotein</keyword>
<feature type="transmembrane region" description="Helical" evidence="8">
    <location>
        <begin position="829"/>
        <end position="848"/>
    </location>
</feature>
<evidence type="ECO:0000256" key="4">
    <source>
        <dbReference type="ARBA" id="ARBA00022989"/>
    </source>
</evidence>
<keyword evidence="6" id="KW-0675">Receptor</keyword>
<evidence type="ECO:0000256" key="6">
    <source>
        <dbReference type="ARBA" id="ARBA00023170"/>
    </source>
</evidence>
<evidence type="ECO:0000256" key="3">
    <source>
        <dbReference type="ARBA" id="ARBA00022692"/>
    </source>
</evidence>
<comment type="caution">
    <text evidence="9">The sequence shown here is derived from an EMBL/GenBank/DDBJ whole genome shotgun (WGS) entry which is preliminary data.</text>
</comment>
<sequence length="1628" mass="186321">MCFNSPDCVVLMFTPAFNSFVANLRVPQGIQRQFNESAFWSWKLSAAIHYRPHCFVKIADIQITSPQLDLTILVDIPANRIGGPDYLLVFGRASKKFNSPLWARFPAATTSKLILIVETIVEGEVEEEVFMVCIICGPILRTIDELHKLISPPLTSAYLKVFDVESISSLHGIYMMWSRINSIRPSGRLKTSHCDILHGLGTKKLREMVKRLNFNAFSEVARPETCVNQLLSWRLNCSGCMFIDTVIHFGTYEMYKWPYWEMSPYGTFSHGFGYALFVGKDLATMNDPWYWSAAFLLEQGTSLKSNWRNVHLIILWFFAALLFRNAYTGSMYSNLTSKPTQQQLPETLEEVVKHEDFEVFAPMDHFSRLKAQIEVIQKEFNNTAEFLKVFDEKLAIIIPKIISMVDTVRKNGILPGGRARPMGSSTENFAYVIEKGGISNFISQNHIVGKDLLMVFGNKKVVFNNHLPFLTTLQGWTLVRNGFMDGAMGALKSYIEAGLDFHTRDSLKILFTTVYLKRANLDFRANKTWNFFKISSLPLNKMWEESPTDNELLEQAEDGINSLESLWTVWIFGIKRLFNESEFWHWKLLGPIHYRPHCFVKVADIQITTPELDLTILVDVPANRIGAPDYLLVFVKASKILNSPIWARFPAATTSKMILILETKDEVGIGIFMVCIICGPILRTIDELHKTTYYPLTTAYLEIIDVANISSLHDIHFIWSRINNIRPSERLKTGHCDILYGLGTKKLREMVNRRNAFRSITRPETCVNQLLSWRLNCTGCMFINTVMNFGTYEMYKWPYWEMSPYGAFSIGFGYALFVGKDLATVSKVVILQSLDIVTWISIIIAYIWTNVALSWTKMSNPWYWSAAFLLEQGTSLKSNWRNVHLISLWFFTALLFRNAYTGSMYSNLTSKPTQQQLPGTLEEVVKHEKFEVFATWSQVARLQAQIKATQKEVNNTGEFSNSLDKKLAGILTGIFLMVDAVRKNSILQGGRGRPEGSSTENFAFLIDKGGIPSFNTEGAVVGNDLLMVFGNKKVVFNNHVPLLITLHGWTVVRNGFMGGAMRALKSYIEAGFDFHTRDSLKILFTTVYLKRANLAFKTNKTWNFFKISTLPLNKMWEEAPTDNELLEQAEDGINRLESLWTVWILYGGCLLVSTMCLLSETLIRFFNRRDINRLFNESQFWNWKLSAPIHYRPHCLVKVADLNITSTVLDLTTFVEIPANRIGAPDYILVFGRASKKLTSPPSTRFPTATTTKIIFIVKTKEKAEEGIFMVCIICGPILRKLNELQKTAYYTLTTAELEVIDVVNISSLHDIHFMWSRINSVEPSVRLQTGACDTLYGLGSNKLREMVPNKISAFFEITHPETCVNELFNWRLNCSRCMFIKTAMKFESYQMYKWPYWEMSPYGAFSIGFGYTLFVGKNMATVSKIAILQSLDILMWISIMFAYVGTNVALIWTKINNPWYWSAAFLLEQATMRQKVSWRNVHLITLWFFSALLFRNAYTGSMYSNLTSKSTQQQFPETLEEVVKHEKFEVFATTSGFNDIKTQIRVTQKEFNNTIEYLKVFEKKLAMMMPPKIIHVVDLVRKNGILPGGRRGKIAYPTENFAYVNAKGGMYNFRFADDIVAKDLLTL</sequence>
<keyword evidence="4 8" id="KW-1133">Transmembrane helix</keyword>
<reference evidence="9 10" key="1">
    <citation type="submission" date="2024-08" db="EMBL/GenBank/DDBJ databases">
        <authorList>
            <person name="Cucini C."/>
            <person name="Frati F."/>
        </authorList>
    </citation>
    <scope>NUCLEOTIDE SEQUENCE [LARGE SCALE GENOMIC DNA]</scope>
</reference>
<feature type="transmembrane region" description="Helical" evidence="8">
    <location>
        <begin position="1395"/>
        <end position="1414"/>
    </location>
</feature>
<evidence type="ECO:0000256" key="7">
    <source>
        <dbReference type="ARBA" id="ARBA00023180"/>
    </source>
</evidence>
<evidence type="ECO:0000256" key="5">
    <source>
        <dbReference type="ARBA" id="ARBA00023136"/>
    </source>
</evidence>
<dbReference type="InterPro" id="IPR052192">
    <property type="entry name" value="Insect_Ionotropic_Sensory_Rcpt"/>
</dbReference>
<evidence type="ECO:0000256" key="2">
    <source>
        <dbReference type="ARBA" id="ARBA00022475"/>
    </source>
</evidence>
<feature type="transmembrane region" description="Helical" evidence="8">
    <location>
        <begin position="1143"/>
        <end position="1163"/>
    </location>
</feature>
<gene>
    <name evidence="9" type="ORF">ODALV1_LOCUS28615</name>
</gene>
<keyword evidence="3 8" id="KW-0812">Transmembrane</keyword>
<organism evidence="9 10">
    <name type="scientific">Orchesella dallaii</name>
    <dbReference type="NCBI Taxonomy" id="48710"/>
    <lineage>
        <taxon>Eukaryota</taxon>
        <taxon>Metazoa</taxon>
        <taxon>Ecdysozoa</taxon>
        <taxon>Arthropoda</taxon>
        <taxon>Hexapoda</taxon>
        <taxon>Collembola</taxon>
        <taxon>Entomobryomorpha</taxon>
        <taxon>Entomobryoidea</taxon>
        <taxon>Orchesellidae</taxon>
        <taxon>Orchesellinae</taxon>
        <taxon>Orchesella</taxon>
    </lineage>
</organism>
<evidence type="ECO:0000256" key="1">
    <source>
        <dbReference type="ARBA" id="ARBA00004651"/>
    </source>
</evidence>
<feature type="transmembrane region" description="Helical" evidence="8">
    <location>
        <begin position="797"/>
        <end position="817"/>
    </location>
</feature>
<accession>A0ABP1S162</accession>
<proteinExistence type="predicted"/>
<evidence type="ECO:0000313" key="10">
    <source>
        <dbReference type="Proteomes" id="UP001642540"/>
    </source>
</evidence>
<keyword evidence="10" id="KW-1185">Reference proteome</keyword>